<feature type="signal peptide" evidence="1">
    <location>
        <begin position="1"/>
        <end position="20"/>
    </location>
</feature>
<dbReference type="AlphaFoldDB" id="A0AAE5BUT3"/>
<protein>
    <submittedName>
        <fullName evidence="3">ABC transporter substrate-binding protein</fullName>
    </submittedName>
</protein>
<evidence type="ECO:0000256" key="1">
    <source>
        <dbReference type="SAM" id="SignalP"/>
    </source>
</evidence>
<dbReference type="PANTHER" id="PTHR30535:SF4">
    <property type="entry name" value="HEMIN-BINDING PERIPLASMIC PROTEIN HMUT"/>
    <property type="match status" value="1"/>
</dbReference>
<dbReference type="EMBL" id="JAABNR010000002">
    <property type="protein sequence ID" value="NBZ86463.1"/>
    <property type="molecule type" value="Genomic_DNA"/>
</dbReference>
<dbReference type="Gene3D" id="3.40.50.1980">
    <property type="entry name" value="Nitrogenase molybdenum iron protein domain"/>
    <property type="match status" value="2"/>
</dbReference>
<evidence type="ECO:0000313" key="3">
    <source>
        <dbReference type="EMBL" id="NBZ86463.1"/>
    </source>
</evidence>
<dbReference type="Pfam" id="PF01497">
    <property type="entry name" value="Peripla_BP_2"/>
    <property type="match status" value="1"/>
</dbReference>
<feature type="domain" description="Fe/B12 periplasmic-binding" evidence="2">
    <location>
        <begin position="24"/>
        <end position="277"/>
    </location>
</feature>
<dbReference type="InterPro" id="IPR050902">
    <property type="entry name" value="ABC_Transporter_SBP"/>
</dbReference>
<dbReference type="RefSeq" id="WP_168773275.1">
    <property type="nucleotide sequence ID" value="NZ_JAABNR010000002.1"/>
</dbReference>
<dbReference type="PANTHER" id="PTHR30535">
    <property type="entry name" value="VITAMIN B12-BINDING PROTEIN"/>
    <property type="match status" value="1"/>
</dbReference>
<keyword evidence="1" id="KW-0732">Signal</keyword>
<proteinExistence type="predicted"/>
<keyword evidence="4" id="KW-1185">Reference proteome</keyword>
<dbReference type="Proteomes" id="UP001193501">
    <property type="component" value="Unassembled WGS sequence"/>
</dbReference>
<name>A0AAE5BUT3_9RHOB</name>
<evidence type="ECO:0000313" key="4">
    <source>
        <dbReference type="Proteomes" id="UP001193501"/>
    </source>
</evidence>
<dbReference type="SUPFAM" id="SSF53807">
    <property type="entry name" value="Helical backbone' metal receptor"/>
    <property type="match status" value="1"/>
</dbReference>
<reference evidence="3" key="1">
    <citation type="submission" date="2020-01" db="EMBL/GenBank/DDBJ databases">
        <authorList>
            <person name="Chen W.-M."/>
        </authorList>
    </citation>
    <scope>NUCLEOTIDE SEQUENCE</scope>
    <source>
        <strain evidence="3">CYK-10</strain>
    </source>
</reference>
<sequence>MISRRAVLLGSCLVALPAFAATPRVVVLGGSIAEIVAALGAEGQLVGRDTTSTYPASLLALPDVGYVRALSAEGVLSLAPDLILAEEDAGPPPVVEVLKAAGPRFVTLPGATDGPGVLAKITATAEALGLSAEALLAKVQADLDRAAALAAAVTAPQSVLFVLSLQGGSVMAGGAGSSAEGIIALAGGINAATGFTGFKPMTDEAVLAANPGAILVMDREGELSITPEMIAAHPALGQTSAGLAGRVISMDGIFLLGFGPRTGEAAIALNTALYGAKG</sequence>
<accession>A0AAE5BUT3</accession>
<gene>
    <name evidence="3" type="ORF">GV832_02625</name>
</gene>
<organism evidence="3 4">
    <name type="scientific">Stagnihabitans tardus</name>
    <dbReference type="NCBI Taxonomy" id="2699202"/>
    <lineage>
        <taxon>Bacteria</taxon>
        <taxon>Pseudomonadati</taxon>
        <taxon>Pseudomonadota</taxon>
        <taxon>Alphaproteobacteria</taxon>
        <taxon>Rhodobacterales</taxon>
        <taxon>Paracoccaceae</taxon>
        <taxon>Stagnihabitans</taxon>
    </lineage>
</organism>
<feature type="chain" id="PRO_5042252529" evidence="1">
    <location>
        <begin position="21"/>
        <end position="278"/>
    </location>
</feature>
<dbReference type="PROSITE" id="PS50983">
    <property type="entry name" value="FE_B12_PBP"/>
    <property type="match status" value="1"/>
</dbReference>
<evidence type="ECO:0000259" key="2">
    <source>
        <dbReference type="PROSITE" id="PS50983"/>
    </source>
</evidence>
<dbReference type="InterPro" id="IPR002491">
    <property type="entry name" value="ABC_transptr_periplasmic_BD"/>
</dbReference>
<comment type="caution">
    <text evidence="3">The sequence shown here is derived from an EMBL/GenBank/DDBJ whole genome shotgun (WGS) entry which is preliminary data.</text>
</comment>